<evidence type="ECO:0008006" key="3">
    <source>
        <dbReference type="Google" id="ProtNLM"/>
    </source>
</evidence>
<gene>
    <name evidence="1" type="ORF">H4683_000652</name>
</gene>
<sequence length="479" mass="54377">MQFLKRVVVFLLFINGFLIYMHYRQSADVSANETNSMIYSQEIEVTNRPDALYIRHHFSGLSKGRHEISWPESSIERACYLASVTSCDRLDKNGAVFIEGVNGQQSISYEIPKSGPMKLSALFKESFVTIRDSSVTSTQLHLSDETAIGGVWVTGLKQIGFKKLELTDYTLFRGSGKVTDLYWQQNSLPILVSGERLSVYGTNNDVDKFVEVENALKDIDADHSIVVIDSSVPAVHSSRFIVSDNTNVGKMTDIFLTNRIVSRFSIPSDERMIIEVMASIVGHKPVGVKKSRQAYNMLIASITKEELEQFREFLINMEGKWIDATVLDGLIDKVTGFNTSFFTKNVQEDPAIYPFLFEDSREVKVDGKDNPNLKVILKDGKTLYPARMILSQIGFSVTSNNESMYIENSNRKYRFPEKEHFYVYNEQKYDIVTIPFEVLGGDYYFEENSFKRLFLLGIEKTADTIDIVPISTLIEEAGH</sequence>
<protein>
    <recommendedName>
        <fullName evidence="3">Copper amine oxidase-like N-terminal domain-containing protein</fullName>
    </recommendedName>
</protein>
<organism evidence="1 2">
    <name type="scientific">Sporosarcina limicola</name>
    <dbReference type="NCBI Taxonomy" id="34101"/>
    <lineage>
        <taxon>Bacteria</taxon>
        <taxon>Bacillati</taxon>
        <taxon>Bacillota</taxon>
        <taxon>Bacilli</taxon>
        <taxon>Bacillales</taxon>
        <taxon>Caryophanaceae</taxon>
        <taxon>Sporosarcina</taxon>
    </lineage>
</organism>
<dbReference type="Proteomes" id="UP000658225">
    <property type="component" value="Unassembled WGS sequence"/>
</dbReference>
<evidence type="ECO:0000313" key="2">
    <source>
        <dbReference type="Proteomes" id="UP000658225"/>
    </source>
</evidence>
<comment type="caution">
    <text evidence="1">The sequence shown here is derived from an EMBL/GenBank/DDBJ whole genome shotgun (WGS) entry which is preliminary data.</text>
</comment>
<evidence type="ECO:0000313" key="1">
    <source>
        <dbReference type="EMBL" id="MBE1553578.1"/>
    </source>
</evidence>
<reference evidence="1" key="1">
    <citation type="submission" date="2020-10" db="EMBL/GenBank/DDBJ databases">
        <title>Genomic Encyclopedia of Type Strains, Phase IV (KMG-IV): sequencing the most valuable type-strain genomes for metagenomic binning, comparative biology and taxonomic classification.</title>
        <authorList>
            <person name="Goeker M."/>
        </authorList>
    </citation>
    <scope>NUCLEOTIDE SEQUENCE</scope>
    <source>
        <strain evidence="1">DSM 13886</strain>
    </source>
</reference>
<dbReference type="EMBL" id="JADBEL010000002">
    <property type="protein sequence ID" value="MBE1553578.1"/>
    <property type="molecule type" value="Genomic_DNA"/>
</dbReference>
<dbReference type="RefSeq" id="WP_192597389.1">
    <property type="nucleotide sequence ID" value="NZ_JADBEL010000002.1"/>
</dbReference>
<proteinExistence type="predicted"/>
<keyword evidence="2" id="KW-1185">Reference proteome</keyword>
<accession>A0A927R3B2</accession>
<dbReference type="AlphaFoldDB" id="A0A927R3B2"/>
<name>A0A927R3B2_9BACL</name>